<feature type="domain" description="GP-PDE" evidence="1">
    <location>
        <begin position="2"/>
        <end position="246"/>
    </location>
</feature>
<dbReference type="Proteomes" id="UP000284202">
    <property type="component" value="Unassembled WGS sequence"/>
</dbReference>
<dbReference type="Gene3D" id="3.20.20.190">
    <property type="entry name" value="Phosphatidylinositol (PI) phosphodiesterase"/>
    <property type="match status" value="1"/>
</dbReference>
<sequence>MTQIIAHRGARNIWAENSLPGFRETAKHDFHGIEFDLHLTDAGELVVIHDPTLERTTNGAGRVRDLTPESRKALRLKAPDDTLIDEGVPSLDEALDILAPGKADLYVELKSDETGFTDPRMIAMTADALRRRGLEDRSVLHAFDIDVLRRIRDLAPEFRRLISVNRDWADKQGGFEPFLSEVRDLVDIIGIHHELFEAELGLIEGLGLRECCSVWTINEPEMMRHWIARAPGYLVSDNPVLLRQLMDEGVTA</sequence>
<keyword evidence="3" id="KW-1185">Reference proteome</keyword>
<evidence type="ECO:0000313" key="3">
    <source>
        <dbReference type="Proteomes" id="UP000284202"/>
    </source>
</evidence>
<dbReference type="PANTHER" id="PTHR46211">
    <property type="entry name" value="GLYCEROPHOSPHORYL DIESTER PHOSPHODIESTERASE"/>
    <property type="match status" value="1"/>
</dbReference>
<gene>
    <name evidence="2" type="ORF">D3P04_00015</name>
</gene>
<dbReference type="SUPFAM" id="SSF51695">
    <property type="entry name" value="PLC-like phosphodiesterases"/>
    <property type="match status" value="1"/>
</dbReference>
<dbReference type="Pfam" id="PF03009">
    <property type="entry name" value="GDPD"/>
    <property type="match status" value="1"/>
</dbReference>
<reference evidence="3" key="1">
    <citation type="submission" date="2018-09" db="EMBL/GenBank/DDBJ databases">
        <title>Acidovorax cavernicola nov. sp. isolated from Gruta de las Maravillas (Aracena, Spain).</title>
        <authorList>
            <person name="Jurado V."/>
            <person name="Gutierrez-Patricio S."/>
            <person name="Gonzalez-Pimentel J.L."/>
            <person name="Miller A.Z."/>
            <person name="Laiz L."/>
            <person name="Saiz-Jimenez C."/>
        </authorList>
    </citation>
    <scope>NUCLEOTIDE SEQUENCE [LARGE SCALE GENOMIC DNA]</scope>
    <source>
        <strain evidence="3">1011MAR3C25</strain>
    </source>
</reference>
<organism evidence="2 3">
    <name type="scientific">Paracoccus onubensis</name>
    <dbReference type="NCBI Taxonomy" id="1675788"/>
    <lineage>
        <taxon>Bacteria</taxon>
        <taxon>Pseudomonadati</taxon>
        <taxon>Pseudomonadota</taxon>
        <taxon>Alphaproteobacteria</taxon>
        <taxon>Rhodobacterales</taxon>
        <taxon>Paracoccaceae</taxon>
        <taxon>Paracoccus</taxon>
    </lineage>
</organism>
<evidence type="ECO:0000313" key="2">
    <source>
        <dbReference type="EMBL" id="RJE89085.1"/>
    </source>
</evidence>
<dbReference type="GO" id="GO:0006629">
    <property type="term" value="P:lipid metabolic process"/>
    <property type="evidence" value="ECO:0007669"/>
    <property type="project" value="InterPro"/>
</dbReference>
<dbReference type="AlphaFoldDB" id="A0A418T787"/>
<proteinExistence type="predicted"/>
<dbReference type="PROSITE" id="PS51704">
    <property type="entry name" value="GP_PDE"/>
    <property type="match status" value="1"/>
</dbReference>
<accession>A0A418T787</accession>
<protein>
    <submittedName>
        <fullName evidence="2">Glycerophosphodiester phosphodiesterase</fullName>
    </submittedName>
</protein>
<evidence type="ECO:0000259" key="1">
    <source>
        <dbReference type="PROSITE" id="PS51704"/>
    </source>
</evidence>
<dbReference type="CDD" id="cd08565">
    <property type="entry name" value="GDPD_pAtGDE_like"/>
    <property type="match status" value="1"/>
</dbReference>
<dbReference type="PANTHER" id="PTHR46211:SF14">
    <property type="entry name" value="GLYCEROPHOSPHODIESTER PHOSPHODIESTERASE"/>
    <property type="match status" value="1"/>
</dbReference>
<name>A0A418T787_9RHOB</name>
<dbReference type="EMBL" id="QZCG01000001">
    <property type="protein sequence ID" value="RJE89085.1"/>
    <property type="molecule type" value="Genomic_DNA"/>
</dbReference>
<dbReference type="InterPro" id="IPR030395">
    <property type="entry name" value="GP_PDE_dom"/>
</dbReference>
<dbReference type="RefSeq" id="WP_119744688.1">
    <property type="nucleotide sequence ID" value="NZ_QZCG01000001.1"/>
</dbReference>
<dbReference type="InterPro" id="IPR017946">
    <property type="entry name" value="PLC-like_Pdiesterase_TIM-brl"/>
</dbReference>
<comment type="caution">
    <text evidence="2">The sequence shown here is derived from an EMBL/GenBank/DDBJ whole genome shotgun (WGS) entry which is preliminary data.</text>
</comment>
<dbReference type="OrthoDB" id="9795622at2"/>
<dbReference type="GO" id="GO:0008081">
    <property type="term" value="F:phosphoric diester hydrolase activity"/>
    <property type="evidence" value="ECO:0007669"/>
    <property type="project" value="InterPro"/>
</dbReference>